<evidence type="ECO:0000313" key="5">
    <source>
        <dbReference type="Proteomes" id="UP000706172"/>
    </source>
</evidence>
<accession>A0A931G7T1</accession>
<keyword evidence="1 2" id="KW-0597">Phosphoprotein</keyword>
<feature type="modified residue" description="4-aspartylphosphate" evidence="2">
    <location>
        <position position="60"/>
    </location>
</feature>
<dbReference type="GO" id="GO:0000160">
    <property type="term" value="P:phosphorelay signal transduction system"/>
    <property type="evidence" value="ECO:0007669"/>
    <property type="project" value="InterPro"/>
</dbReference>
<protein>
    <submittedName>
        <fullName evidence="4">Response regulator</fullName>
    </submittedName>
</protein>
<evidence type="ECO:0000313" key="4">
    <source>
        <dbReference type="EMBL" id="MBG0779701.1"/>
    </source>
</evidence>
<evidence type="ECO:0000256" key="1">
    <source>
        <dbReference type="ARBA" id="ARBA00022553"/>
    </source>
</evidence>
<dbReference type="SUPFAM" id="SSF52172">
    <property type="entry name" value="CheY-like"/>
    <property type="match status" value="1"/>
</dbReference>
<name>A0A931G7T1_9BACT</name>
<dbReference type="PANTHER" id="PTHR44591">
    <property type="entry name" value="STRESS RESPONSE REGULATOR PROTEIN 1"/>
    <property type="match status" value="1"/>
</dbReference>
<dbReference type="AlphaFoldDB" id="A0A931G7T1"/>
<feature type="domain" description="Response regulatory" evidence="3">
    <location>
        <begin position="9"/>
        <end position="125"/>
    </location>
</feature>
<proteinExistence type="predicted"/>
<evidence type="ECO:0000259" key="3">
    <source>
        <dbReference type="PROSITE" id="PS50110"/>
    </source>
</evidence>
<gene>
    <name evidence="4" type="ORF">H0S81_07220</name>
</gene>
<dbReference type="EMBL" id="JACCQK010000411">
    <property type="protein sequence ID" value="MBG0779701.1"/>
    <property type="molecule type" value="Genomic_DNA"/>
</dbReference>
<dbReference type="PROSITE" id="PS50110">
    <property type="entry name" value="RESPONSE_REGULATORY"/>
    <property type="match status" value="1"/>
</dbReference>
<evidence type="ECO:0000256" key="2">
    <source>
        <dbReference type="PROSITE-ProRule" id="PRU00169"/>
    </source>
</evidence>
<dbReference type="Proteomes" id="UP000706172">
    <property type="component" value="Unassembled WGS sequence"/>
</dbReference>
<organism evidence="4 5">
    <name type="scientific">Desulfotignum balticum</name>
    <dbReference type="NCBI Taxonomy" id="115781"/>
    <lineage>
        <taxon>Bacteria</taxon>
        <taxon>Pseudomonadati</taxon>
        <taxon>Thermodesulfobacteriota</taxon>
        <taxon>Desulfobacteria</taxon>
        <taxon>Desulfobacterales</taxon>
        <taxon>Desulfobacteraceae</taxon>
        <taxon>Desulfotignum</taxon>
    </lineage>
</organism>
<dbReference type="PANTHER" id="PTHR44591:SF21">
    <property type="entry name" value="TWO-COMPONENT RESPONSE REGULATOR"/>
    <property type="match status" value="1"/>
</dbReference>
<comment type="caution">
    <text evidence="4">The sequence shown here is derived from an EMBL/GenBank/DDBJ whole genome shotgun (WGS) entry which is preliminary data.</text>
</comment>
<sequence>ETPAGSGETVLIVEDETSILTLTKRILEQLDYNILTAETPGEAVALTNEHDGEIHLLITDVVMPEMNGRDLAEKLQAEYPKLKVLFMSGYTANVIAHHGVLDADVHFIQKPFSNKDLAVKVKKALKR</sequence>
<feature type="non-terminal residue" evidence="4">
    <location>
        <position position="1"/>
    </location>
</feature>
<dbReference type="Gene3D" id="3.40.50.2300">
    <property type="match status" value="1"/>
</dbReference>
<dbReference type="InterPro" id="IPR001789">
    <property type="entry name" value="Sig_transdc_resp-reg_receiver"/>
</dbReference>
<dbReference type="SMART" id="SM00448">
    <property type="entry name" value="REC"/>
    <property type="match status" value="1"/>
</dbReference>
<reference evidence="4" key="1">
    <citation type="submission" date="2020-07" db="EMBL/GenBank/DDBJ databases">
        <title>Severe corrosion of carbon steel in oil field produced water can be linked to methanogenic archaea containing a special type of NiFe hydrogenase.</title>
        <authorList>
            <person name="Lahme S."/>
            <person name="Mand J."/>
            <person name="Longwell J."/>
            <person name="Smith R."/>
            <person name="Enning D."/>
        </authorList>
    </citation>
    <scope>NUCLEOTIDE SEQUENCE</scope>
    <source>
        <strain evidence="4">MIC098Bin6</strain>
    </source>
</reference>
<dbReference type="InterPro" id="IPR011006">
    <property type="entry name" value="CheY-like_superfamily"/>
</dbReference>
<dbReference type="InterPro" id="IPR050595">
    <property type="entry name" value="Bact_response_regulator"/>
</dbReference>
<dbReference type="Pfam" id="PF00072">
    <property type="entry name" value="Response_reg"/>
    <property type="match status" value="1"/>
</dbReference>